<feature type="coiled-coil region" evidence="1">
    <location>
        <begin position="676"/>
        <end position="703"/>
    </location>
</feature>
<dbReference type="InterPro" id="IPR045063">
    <property type="entry name" value="Dynamin_N"/>
</dbReference>
<organism evidence="5 6">
    <name type="scientific">Madurella fahalii</name>
    <dbReference type="NCBI Taxonomy" id="1157608"/>
    <lineage>
        <taxon>Eukaryota</taxon>
        <taxon>Fungi</taxon>
        <taxon>Dikarya</taxon>
        <taxon>Ascomycota</taxon>
        <taxon>Pezizomycotina</taxon>
        <taxon>Sordariomycetes</taxon>
        <taxon>Sordariomycetidae</taxon>
        <taxon>Sordariales</taxon>
        <taxon>Sordariales incertae sedis</taxon>
        <taxon>Madurella</taxon>
    </lineage>
</organism>
<feature type="coiled-coil region" evidence="1">
    <location>
        <begin position="378"/>
        <end position="412"/>
    </location>
</feature>
<dbReference type="Pfam" id="PF24564">
    <property type="entry name" value="DUF7605"/>
    <property type="match status" value="1"/>
</dbReference>
<name>A0ABQ0GG28_9PEZI</name>
<dbReference type="GeneID" id="98177587"/>
<feature type="compositionally biased region" description="Basic and acidic residues" evidence="2">
    <location>
        <begin position="470"/>
        <end position="486"/>
    </location>
</feature>
<protein>
    <submittedName>
        <fullName evidence="5">Dynamin N-terminal domain-containing protein</fullName>
    </submittedName>
</protein>
<evidence type="ECO:0000256" key="1">
    <source>
        <dbReference type="SAM" id="Coils"/>
    </source>
</evidence>
<evidence type="ECO:0000313" key="5">
    <source>
        <dbReference type="EMBL" id="GAB1316634.1"/>
    </source>
</evidence>
<reference evidence="5 6" key="1">
    <citation type="submission" date="2024-09" db="EMBL/GenBank/DDBJ databases">
        <title>Itraconazole resistance in Madurella fahalii resulting from another homologue of gene encoding cytochrome P450 14-alpha sterol demethylase (CYP51).</title>
        <authorList>
            <person name="Yoshioka I."/>
            <person name="Fahal A.H."/>
            <person name="Kaneko S."/>
            <person name="Yaguchi T."/>
        </authorList>
    </citation>
    <scope>NUCLEOTIDE SEQUENCE [LARGE SCALE GENOMIC DNA]</scope>
    <source>
        <strain evidence="5 6">IFM 68171</strain>
    </source>
</reference>
<evidence type="ECO:0000313" key="6">
    <source>
        <dbReference type="Proteomes" id="UP001628179"/>
    </source>
</evidence>
<proteinExistence type="predicted"/>
<dbReference type="EMBL" id="BAAFSV010000003">
    <property type="protein sequence ID" value="GAB1316634.1"/>
    <property type="molecule type" value="Genomic_DNA"/>
</dbReference>
<feature type="compositionally biased region" description="Acidic residues" evidence="2">
    <location>
        <begin position="456"/>
        <end position="469"/>
    </location>
</feature>
<feature type="coiled-coil region" evidence="1">
    <location>
        <begin position="488"/>
        <end position="536"/>
    </location>
</feature>
<dbReference type="Gene3D" id="3.40.50.300">
    <property type="entry name" value="P-loop containing nucleotide triphosphate hydrolases"/>
    <property type="match status" value="1"/>
</dbReference>
<dbReference type="RefSeq" id="XP_070918365.1">
    <property type="nucleotide sequence ID" value="XM_071062264.1"/>
</dbReference>
<dbReference type="SUPFAM" id="SSF52540">
    <property type="entry name" value="P-loop containing nucleoside triphosphate hydrolases"/>
    <property type="match status" value="1"/>
</dbReference>
<dbReference type="Pfam" id="PF00350">
    <property type="entry name" value="Dynamin_N"/>
    <property type="match status" value="1"/>
</dbReference>
<evidence type="ECO:0000259" key="4">
    <source>
        <dbReference type="Pfam" id="PF24564"/>
    </source>
</evidence>
<comment type="caution">
    <text evidence="5">The sequence shown here is derived from an EMBL/GenBank/DDBJ whole genome shotgun (WGS) entry which is preliminary data.</text>
</comment>
<gene>
    <name evidence="5" type="ORF">MFIFM68171_06844</name>
</gene>
<accession>A0ABQ0GG28</accession>
<dbReference type="PANTHER" id="PTHR36681">
    <property type="entry name" value="NUCLEAR GTPASE, GERMINAL CENTER-ASSOCIATED, TANDEM DUPLICATE 3"/>
    <property type="match status" value="1"/>
</dbReference>
<evidence type="ECO:0000256" key="2">
    <source>
        <dbReference type="SAM" id="MobiDB-lite"/>
    </source>
</evidence>
<keyword evidence="6" id="KW-1185">Reference proteome</keyword>
<dbReference type="PANTHER" id="PTHR36681:SF3">
    <property type="entry name" value="NUCLEAR GTPASE, GERMINAL CENTER-ASSOCIATED, TANDEM DUPLICATE 3"/>
    <property type="match status" value="1"/>
</dbReference>
<keyword evidence="1" id="KW-0175">Coiled coil</keyword>
<feature type="region of interest" description="Disordered" evidence="2">
    <location>
        <begin position="994"/>
        <end position="1020"/>
    </location>
</feature>
<dbReference type="InterPro" id="IPR027417">
    <property type="entry name" value="P-loop_NTPase"/>
</dbReference>
<feature type="domain" description="DUF7605" evidence="4">
    <location>
        <begin position="742"/>
        <end position="905"/>
    </location>
</feature>
<feature type="region of interest" description="Disordered" evidence="2">
    <location>
        <begin position="430"/>
        <end position="486"/>
    </location>
</feature>
<sequence>MAPVKTEPQDNAGLGPCRVPPKTEDGEKKVGIRYLQQLVSESSPERLEKGVTIGLQVLRDLKEPLEACAQLTTTQAAQWLKSIGNLEARARPPRTIVGVVGNTGAGKSSVISAVLDEERLLPTNCMRACTASPTEISYNDSENPDELYRAEVEFITRDDWVKELHALFSDLLDGNGEVSRECTNQDSDCGVAYAKIKAVYPKMTRDMIASATPESLANVGVVRGVLGTVKKLRATTAASLYRQLQTYVDSKEKNTDRNMEYWPLIKVVRIYTKASALATGACLVDLPGVQDSNAARAAVAANYMKACTGLWIVAPITRAVDDKTARSLLGDSFRRQLKYDGTYSAVTFICSKTDDISVTEAAESLGIEEEISESWSAVQALSNDIRRFKSEIASLRDERDACDELIDEIEQTWDEWDALASKLSDGVVVYAPSSPNKKRKRRSKPRGSRKNRSSSDTDDSDFSDTDVSDCSDKENQALQDEDRVPLTEEQIEAKLTSLKAKKKEIRAKKKQIEEQVSEHRNTIKNLAAEKDTLLAEVKAVCIQGRNAYSKRAIKQDFAMGIKELDQETAAEKDEENFDPEADLRDYGAVAESLPVFCVSSRAFQKLSGRLQKDDVNSAGFQSVEDTEIPQLQAHARKLTESGRAANSRRFLNDLLQLLNSMSMWATDDGTRLNWSDAEQRSEEIRLRNQLKRLEEELESSLIACITSMKQQLAENVFEKFDQYIPKAIDDAVPTATQWGAPRDMGGLLWATYKATCRRNGIFSGSSGPRDFNEELFAPISKHLASGWERAFQRRLPSCLDDFLREVRARLTAFHREATEGASGRGDNYNGLNMLSQQLQAHSQRVSGIRDVLMALAQDLQRDANRAFTPVIQSEMTQAYEGCFAERGTGSFKRMKDIMISHVTTHRQSMFRNATSVVQTQLEDMCRRIKLQMEEFIQDIHARLTCDYLSVLVGADVSGGVSRVERMLRAEIVPLLAKADLPFAELVSEPAGHEGHVGAQLHDRLEGRTKFRGGDDDDLGQKNDAVETEVGSAAHDSITVKAENLW</sequence>
<dbReference type="InterPro" id="IPR056024">
    <property type="entry name" value="DUF7605"/>
</dbReference>
<dbReference type="Proteomes" id="UP001628179">
    <property type="component" value="Unassembled WGS sequence"/>
</dbReference>
<feature type="compositionally biased region" description="Basic residues" evidence="2">
    <location>
        <begin position="436"/>
        <end position="452"/>
    </location>
</feature>
<feature type="domain" description="Dynamin N-terminal" evidence="3">
    <location>
        <begin position="97"/>
        <end position="328"/>
    </location>
</feature>
<evidence type="ECO:0000259" key="3">
    <source>
        <dbReference type="Pfam" id="PF00350"/>
    </source>
</evidence>
<feature type="region of interest" description="Disordered" evidence="2">
    <location>
        <begin position="1"/>
        <end position="25"/>
    </location>
</feature>